<dbReference type="PROSITE" id="PS51725">
    <property type="entry name" value="ABM"/>
    <property type="match status" value="1"/>
</dbReference>
<dbReference type="InterPro" id="IPR011008">
    <property type="entry name" value="Dimeric_a/b-barrel"/>
</dbReference>
<protein>
    <submittedName>
        <fullName evidence="2">Antibiotic biosynthesis monooxygenase</fullName>
    </submittedName>
</protein>
<keyword evidence="2" id="KW-0560">Oxidoreductase</keyword>
<evidence type="ECO:0000313" key="3">
    <source>
        <dbReference type="Proteomes" id="UP001500279"/>
    </source>
</evidence>
<comment type="caution">
    <text evidence="2">The sequence shown here is derived from an EMBL/GenBank/DDBJ whole genome shotgun (WGS) entry which is preliminary data.</text>
</comment>
<proteinExistence type="predicted"/>
<accession>A0ABP3VF83</accession>
<feature type="domain" description="ABM" evidence="1">
    <location>
        <begin position="8"/>
        <end position="97"/>
    </location>
</feature>
<dbReference type="PANTHER" id="PTHR33336:SF3">
    <property type="entry name" value="ABM DOMAIN-CONTAINING PROTEIN"/>
    <property type="match status" value="1"/>
</dbReference>
<dbReference type="Pfam" id="PF03992">
    <property type="entry name" value="ABM"/>
    <property type="match status" value="1"/>
</dbReference>
<dbReference type="InterPro" id="IPR050744">
    <property type="entry name" value="AI-2_Isomerase_LsrG"/>
</dbReference>
<evidence type="ECO:0000313" key="2">
    <source>
        <dbReference type="EMBL" id="GAA0757485.1"/>
    </source>
</evidence>
<dbReference type="PANTHER" id="PTHR33336">
    <property type="entry name" value="QUINOL MONOOXYGENASE YGIN-RELATED"/>
    <property type="match status" value="1"/>
</dbReference>
<dbReference type="SUPFAM" id="SSF54909">
    <property type="entry name" value="Dimeric alpha+beta barrel"/>
    <property type="match status" value="1"/>
</dbReference>
<dbReference type="RefSeq" id="WP_141291088.1">
    <property type="nucleotide sequence ID" value="NZ_BAAAEW010000023.1"/>
</dbReference>
<reference evidence="3" key="1">
    <citation type="journal article" date="2019" name="Int. J. Syst. Evol. Microbiol.">
        <title>The Global Catalogue of Microorganisms (GCM) 10K type strain sequencing project: providing services to taxonomists for standard genome sequencing and annotation.</title>
        <authorList>
            <consortium name="The Broad Institute Genomics Platform"/>
            <consortium name="The Broad Institute Genome Sequencing Center for Infectious Disease"/>
            <person name="Wu L."/>
            <person name="Ma J."/>
        </authorList>
    </citation>
    <scope>NUCLEOTIDE SEQUENCE [LARGE SCALE GENOMIC DNA]</scope>
    <source>
        <strain evidence="3">JCM 15503</strain>
    </source>
</reference>
<gene>
    <name evidence="2" type="ORF">GCM10009107_37160</name>
</gene>
<dbReference type="Proteomes" id="UP001500279">
    <property type="component" value="Unassembled WGS sequence"/>
</dbReference>
<keyword evidence="2" id="KW-0503">Monooxygenase</keyword>
<dbReference type="EMBL" id="BAAAEW010000023">
    <property type="protein sequence ID" value="GAA0757485.1"/>
    <property type="molecule type" value="Genomic_DNA"/>
</dbReference>
<dbReference type="Gene3D" id="3.30.70.100">
    <property type="match status" value="1"/>
</dbReference>
<evidence type="ECO:0000259" key="1">
    <source>
        <dbReference type="PROSITE" id="PS51725"/>
    </source>
</evidence>
<keyword evidence="3" id="KW-1185">Reference proteome</keyword>
<sequence length="103" mass="11614">MNAVVTPIVIVARWQMPLEAVDEVLRHVAEVREATLAEPGCLGYEVFQAIAKLGEVLLLEHYRDDASLQAHRESAHYRAVVVDRILPLLTRRQVEILRPHAVA</sequence>
<dbReference type="GO" id="GO:0004497">
    <property type="term" value="F:monooxygenase activity"/>
    <property type="evidence" value="ECO:0007669"/>
    <property type="project" value="UniProtKB-KW"/>
</dbReference>
<organism evidence="2 3">
    <name type="scientific">Ideonella azotifigens</name>
    <dbReference type="NCBI Taxonomy" id="513160"/>
    <lineage>
        <taxon>Bacteria</taxon>
        <taxon>Pseudomonadati</taxon>
        <taxon>Pseudomonadota</taxon>
        <taxon>Betaproteobacteria</taxon>
        <taxon>Burkholderiales</taxon>
        <taxon>Sphaerotilaceae</taxon>
        <taxon>Ideonella</taxon>
    </lineage>
</organism>
<dbReference type="InterPro" id="IPR007138">
    <property type="entry name" value="ABM_dom"/>
</dbReference>
<name>A0ABP3VF83_9BURK</name>